<evidence type="ECO:0000256" key="6">
    <source>
        <dbReference type="ARBA" id="ARBA00022840"/>
    </source>
</evidence>
<keyword evidence="2 9" id="KW-0808">Transferase</keyword>
<organism evidence="9 10">
    <name type="scientific">Roseburia inulinivorans</name>
    <dbReference type="NCBI Taxonomy" id="360807"/>
    <lineage>
        <taxon>Bacteria</taxon>
        <taxon>Bacillati</taxon>
        <taxon>Bacillota</taxon>
        <taxon>Clostridia</taxon>
        <taxon>Lachnospirales</taxon>
        <taxon>Lachnospiraceae</taxon>
        <taxon>Roseburia</taxon>
    </lineage>
</organism>
<name>A0A3R6JZR6_9FIRM</name>
<evidence type="ECO:0000259" key="8">
    <source>
        <dbReference type="Pfam" id="PF18765"/>
    </source>
</evidence>
<feature type="domain" description="Polymerase beta nucleotidyltransferase" evidence="8">
    <location>
        <begin position="13"/>
        <end position="77"/>
    </location>
</feature>
<protein>
    <submittedName>
        <fullName evidence="9">Nucleotidyltransferase domain-containing protein</fullName>
    </submittedName>
</protein>
<dbReference type="InterPro" id="IPR052038">
    <property type="entry name" value="Type-VII_TA_antitoxin"/>
</dbReference>
<dbReference type="CDD" id="cd05403">
    <property type="entry name" value="NT_KNTase_like"/>
    <property type="match status" value="1"/>
</dbReference>
<keyword evidence="4" id="KW-0479">Metal-binding</keyword>
<dbReference type="InterPro" id="IPR043519">
    <property type="entry name" value="NT_sf"/>
</dbReference>
<sequence>MTTEQIKEAILGLIDEYHISKVILFGSRANGTNRENSDVDLIIEFSKPVSLLTLSAITCKLEEILKLDVDVIHGPIREEDMIEVKDEVVLYAA</sequence>
<reference evidence="9 10" key="1">
    <citation type="submission" date="2018-08" db="EMBL/GenBank/DDBJ databases">
        <title>A genome reference for cultivated species of the human gut microbiota.</title>
        <authorList>
            <person name="Zou Y."/>
            <person name="Xue W."/>
            <person name="Luo G."/>
        </authorList>
    </citation>
    <scope>NUCLEOTIDE SEQUENCE [LARGE SCALE GENOMIC DNA]</scope>
    <source>
        <strain evidence="9 10">AM23-23AC</strain>
    </source>
</reference>
<accession>A0A3R6JZR6</accession>
<proteinExistence type="predicted"/>
<comment type="cofactor">
    <cofactor evidence="1">
        <name>Mg(2+)</name>
        <dbReference type="ChEBI" id="CHEBI:18420"/>
    </cofactor>
</comment>
<dbReference type="GO" id="GO:0005524">
    <property type="term" value="F:ATP binding"/>
    <property type="evidence" value="ECO:0007669"/>
    <property type="project" value="UniProtKB-KW"/>
</dbReference>
<evidence type="ECO:0000256" key="2">
    <source>
        <dbReference type="ARBA" id="ARBA00022679"/>
    </source>
</evidence>
<evidence type="ECO:0000256" key="1">
    <source>
        <dbReference type="ARBA" id="ARBA00001946"/>
    </source>
</evidence>
<evidence type="ECO:0000256" key="4">
    <source>
        <dbReference type="ARBA" id="ARBA00022723"/>
    </source>
</evidence>
<comment type="caution">
    <text evidence="9">The sequence shown here is derived from an EMBL/GenBank/DDBJ whole genome shotgun (WGS) entry which is preliminary data.</text>
</comment>
<gene>
    <name evidence="9" type="ORF">DW654_12360</name>
</gene>
<dbReference type="AlphaFoldDB" id="A0A3R6JZR6"/>
<keyword evidence="6" id="KW-0067">ATP-binding</keyword>
<dbReference type="SUPFAM" id="SSF81301">
    <property type="entry name" value="Nucleotidyltransferase"/>
    <property type="match status" value="1"/>
</dbReference>
<dbReference type="GO" id="GO:0046872">
    <property type="term" value="F:metal ion binding"/>
    <property type="evidence" value="ECO:0007669"/>
    <property type="project" value="UniProtKB-KW"/>
</dbReference>
<dbReference type="Proteomes" id="UP000283701">
    <property type="component" value="Unassembled WGS sequence"/>
</dbReference>
<dbReference type="RefSeq" id="WP_118203627.1">
    <property type="nucleotide sequence ID" value="NZ_QRHP01000015.1"/>
</dbReference>
<keyword evidence="5" id="KW-0547">Nucleotide-binding</keyword>
<evidence type="ECO:0000256" key="3">
    <source>
        <dbReference type="ARBA" id="ARBA00022695"/>
    </source>
</evidence>
<dbReference type="Pfam" id="PF18765">
    <property type="entry name" value="Polbeta"/>
    <property type="match status" value="1"/>
</dbReference>
<keyword evidence="7" id="KW-0460">Magnesium</keyword>
<evidence type="ECO:0000256" key="5">
    <source>
        <dbReference type="ARBA" id="ARBA00022741"/>
    </source>
</evidence>
<evidence type="ECO:0000313" key="10">
    <source>
        <dbReference type="Proteomes" id="UP000283701"/>
    </source>
</evidence>
<dbReference type="EMBL" id="QRHP01000015">
    <property type="protein sequence ID" value="RHF82742.1"/>
    <property type="molecule type" value="Genomic_DNA"/>
</dbReference>
<evidence type="ECO:0000256" key="7">
    <source>
        <dbReference type="ARBA" id="ARBA00022842"/>
    </source>
</evidence>
<dbReference type="PANTHER" id="PTHR33571">
    <property type="entry name" value="SSL8005 PROTEIN"/>
    <property type="match status" value="1"/>
</dbReference>
<dbReference type="Gene3D" id="3.30.460.10">
    <property type="entry name" value="Beta Polymerase, domain 2"/>
    <property type="match status" value="1"/>
</dbReference>
<dbReference type="PANTHER" id="PTHR33571:SF14">
    <property type="entry name" value="PROTEIN ADENYLYLTRANSFERASE MJ0435-RELATED"/>
    <property type="match status" value="1"/>
</dbReference>
<keyword evidence="3" id="KW-0548">Nucleotidyltransferase</keyword>
<dbReference type="InterPro" id="IPR041633">
    <property type="entry name" value="Polbeta"/>
</dbReference>
<evidence type="ECO:0000313" key="9">
    <source>
        <dbReference type="EMBL" id="RHF82742.1"/>
    </source>
</evidence>
<dbReference type="GO" id="GO:0016779">
    <property type="term" value="F:nucleotidyltransferase activity"/>
    <property type="evidence" value="ECO:0007669"/>
    <property type="project" value="UniProtKB-KW"/>
</dbReference>